<proteinExistence type="predicted"/>
<accession>A0A915K9V2</accession>
<dbReference type="WBParaSite" id="nRc.2.0.1.t35472-RA">
    <property type="protein sequence ID" value="nRc.2.0.1.t35472-RA"/>
    <property type="gene ID" value="nRc.2.0.1.g35472"/>
</dbReference>
<dbReference type="AlphaFoldDB" id="A0A915K9V2"/>
<evidence type="ECO:0000313" key="2">
    <source>
        <dbReference type="WBParaSite" id="nRc.2.0.1.t35472-RA"/>
    </source>
</evidence>
<protein>
    <submittedName>
        <fullName evidence="2">Uncharacterized protein</fullName>
    </submittedName>
</protein>
<organism evidence="1 2">
    <name type="scientific">Romanomermis culicivorax</name>
    <name type="common">Nematode worm</name>
    <dbReference type="NCBI Taxonomy" id="13658"/>
    <lineage>
        <taxon>Eukaryota</taxon>
        <taxon>Metazoa</taxon>
        <taxon>Ecdysozoa</taxon>
        <taxon>Nematoda</taxon>
        <taxon>Enoplea</taxon>
        <taxon>Dorylaimia</taxon>
        <taxon>Mermithida</taxon>
        <taxon>Mermithoidea</taxon>
        <taxon>Mermithidae</taxon>
        <taxon>Romanomermis</taxon>
    </lineage>
</organism>
<name>A0A915K9V2_ROMCU</name>
<sequence length="70" mass="8365">MTDENKQTIPEIHREYQMEMDRQAELKKRKVRLCPLNQLYCPILPLGKEKGRTANHERIKCCGYELYAQL</sequence>
<dbReference type="Proteomes" id="UP000887565">
    <property type="component" value="Unplaced"/>
</dbReference>
<keyword evidence="1" id="KW-1185">Reference proteome</keyword>
<evidence type="ECO:0000313" key="1">
    <source>
        <dbReference type="Proteomes" id="UP000887565"/>
    </source>
</evidence>
<reference evidence="2" key="1">
    <citation type="submission" date="2022-11" db="UniProtKB">
        <authorList>
            <consortium name="WormBaseParasite"/>
        </authorList>
    </citation>
    <scope>IDENTIFICATION</scope>
</reference>